<name>A0A9D4BH92_DREPO</name>
<protein>
    <submittedName>
        <fullName evidence="1">Uncharacterized protein</fullName>
    </submittedName>
</protein>
<organism evidence="1 2">
    <name type="scientific">Dreissena polymorpha</name>
    <name type="common">Zebra mussel</name>
    <name type="synonym">Mytilus polymorpha</name>
    <dbReference type="NCBI Taxonomy" id="45954"/>
    <lineage>
        <taxon>Eukaryota</taxon>
        <taxon>Metazoa</taxon>
        <taxon>Spiralia</taxon>
        <taxon>Lophotrochozoa</taxon>
        <taxon>Mollusca</taxon>
        <taxon>Bivalvia</taxon>
        <taxon>Autobranchia</taxon>
        <taxon>Heteroconchia</taxon>
        <taxon>Euheterodonta</taxon>
        <taxon>Imparidentia</taxon>
        <taxon>Neoheterodontei</taxon>
        <taxon>Myida</taxon>
        <taxon>Dreissenoidea</taxon>
        <taxon>Dreissenidae</taxon>
        <taxon>Dreissena</taxon>
    </lineage>
</organism>
<gene>
    <name evidence="1" type="ORF">DPMN_082220</name>
</gene>
<evidence type="ECO:0000313" key="1">
    <source>
        <dbReference type="EMBL" id="KAH3694779.1"/>
    </source>
</evidence>
<comment type="caution">
    <text evidence="1">The sequence shown here is derived from an EMBL/GenBank/DDBJ whole genome shotgun (WGS) entry which is preliminary data.</text>
</comment>
<keyword evidence="2" id="KW-1185">Reference proteome</keyword>
<dbReference type="EMBL" id="JAIWYP010000016">
    <property type="protein sequence ID" value="KAH3694779.1"/>
    <property type="molecule type" value="Genomic_DNA"/>
</dbReference>
<sequence length="50" mass="5523">MLETPPMMLDTVTFCSHAAFNSAGKDQVKCVVLHEGRTCFIVGVLERPEN</sequence>
<reference evidence="1" key="2">
    <citation type="submission" date="2020-11" db="EMBL/GenBank/DDBJ databases">
        <authorList>
            <person name="McCartney M.A."/>
            <person name="Auch B."/>
            <person name="Kono T."/>
            <person name="Mallez S."/>
            <person name="Becker A."/>
            <person name="Gohl D.M."/>
            <person name="Silverstein K.A.T."/>
            <person name="Koren S."/>
            <person name="Bechman K.B."/>
            <person name="Herman A."/>
            <person name="Abrahante J.E."/>
            <person name="Garbe J."/>
        </authorList>
    </citation>
    <scope>NUCLEOTIDE SEQUENCE</scope>
    <source>
        <strain evidence="1">Duluth1</strain>
        <tissue evidence="1">Whole animal</tissue>
    </source>
</reference>
<dbReference type="Proteomes" id="UP000828390">
    <property type="component" value="Unassembled WGS sequence"/>
</dbReference>
<evidence type="ECO:0000313" key="2">
    <source>
        <dbReference type="Proteomes" id="UP000828390"/>
    </source>
</evidence>
<dbReference type="AlphaFoldDB" id="A0A9D4BH92"/>
<reference evidence="1" key="1">
    <citation type="journal article" date="2019" name="bioRxiv">
        <title>The Genome of the Zebra Mussel, Dreissena polymorpha: A Resource for Invasive Species Research.</title>
        <authorList>
            <person name="McCartney M.A."/>
            <person name="Auch B."/>
            <person name="Kono T."/>
            <person name="Mallez S."/>
            <person name="Zhang Y."/>
            <person name="Obille A."/>
            <person name="Becker A."/>
            <person name="Abrahante J.E."/>
            <person name="Garbe J."/>
            <person name="Badalamenti J.P."/>
            <person name="Herman A."/>
            <person name="Mangelson H."/>
            <person name="Liachko I."/>
            <person name="Sullivan S."/>
            <person name="Sone E.D."/>
            <person name="Koren S."/>
            <person name="Silverstein K.A.T."/>
            <person name="Beckman K.B."/>
            <person name="Gohl D.M."/>
        </authorList>
    </citation>
    <scope>NUCLEOTIDE SEQUENCE</scope>
    <source>
        <strain evidence="1">Duluth1</strain>
        <tissue evidence="1">Whole animal</tissue>
    </source>
</reference>
<accession>A0A9D4BH92</accession>
<proteinExistence type="predicted"/>